<dbReference type="FunFam" id="1.20.5.930:FF:000001">
    <property type="entry name" value="Integrin subunit alpha V"/>
    <property type="match status" value="1"/>
</dbReference>
<gene>
    <name evidence="11" type="ORF">OBRU01_05802</name>
</gene>
<dbReference type="GO" id="GO:0033627">
    <property type="term" value="P:cell adhesion mediated by integrin"/>
    <property type="evidence" value="ECO:0007669"/>
    <property type="project" value="TreeGrafter"/>
</dbReference>
<keyword evidence="11" id="KW-0401">Integrin</keyword>
<keyword evidence="8" id="KW-0675">Receptor</keyword>
<keyword evidence="5 10" id="KW-1133">Transmembrane helix</keyword>
<protein>
    <submittedName>
        <fullName evidence="11">Integrin alpha 2</fullName>
    </submittedName>
</protein>
<evidence type="ECO:0000313" key="12">
    <source>
        <dbReference type="Proteomes" id="UP000037510"/>
    </source>
</evidence>
<dbReference type="PANTHER" id="PTHR23220">
    <property type="entry name" value="INTEGRIN ALPHA"/>
    <property type="match status" value="1"/>
</dbReference>
<dbReference type="STRING" id="104452.A0A0L7LML9"/>
<evidence type="ECO:0000256" key="10">
    <source>
        <dbReference type="SAM" id="Phobius"/>
    </source>
</evidence>
<dbReference type="GO" id="GO:0007229">
    <property type="term" value="P:integrin-mediated signaling pathway"/>
    <property type="evidence" value="ECO:0007669"/>
    <property type="project" value="UniProtKB-KW"/>
</dbReference>
<evidence type="ECO:0000256" key="2">
    <source>
        <dbReference type="ARBA" id="ARBA00008054"/>
    </source>
</evidence>
<dbReference type="GO" id="GO:0007160">
    <property type="term" value="P:cell-matrix adhesion"/>
    <property type="evidence" value="ECO:0007669"/>
    <property type="project" value="TreeGrafter"/>
</dbReference>
<dbReference type="GO" id="GO:0098609">
    <property type="term" value="P:cell-cell adhesion"/>
    <property type="evidence" value="ECO:0007669"/>
    <property type="project" value="TreeGrafter"/>
</dbReference>
<sequence length="129" mass="14385">MVKGQEVWVALRSRINATVLTQPFNKLQISKERAVILSTLATTRVSRLPMVERPSDPSWHTAEAQTVVTQQLGAMENGSIPLWVVVLAALLGALLLLLLVFALYKCGFFKRNRPSDHAERQPLNGDEHL</sequence>
<dbReference type="GO" id="GO:0005178">
    <property type="term" value="F:integrin binding"/>
    <property type="evidence" value="ECO:0007669"/>
    <property type="project" value="TreeGrafter"/>
</dbReference>
<evidence type="ECO:0000256" key="9">
    <source>
        <dbReference type="ARBA" id="ARBA00023180"/>
    </source>
</evidence>
<evidence type="ECO:0000313" key="11">
    <source>
        <dbReference type="EMBL" id="KOB76476.1"/>
    </source>
</evidence>
<comment type="similarity">
    <text evidence="2">Belongs to the integrin alpha chain family.</text>
</comment>
<dbReference type="PANTHER" id="PTHR23220:SF133">
    <property type="entry name" value="INTEGRIN ALPHA-PS2"/>
    <property type="match status" value="1"/>
</dbReference>
<feature type="transmembrane region" description="Helical" evidence="10">
    <location>
        <begin position="80"/>
        <end position="104"/>
    </location>
</feature>
<dbReference type="GO" id="GO:0009897">
    <property type="term" value="C:external side of plasma membrane"/>
    <property type="evidence" value="ECO:0007669"/>
    <property type="project" value="TreeGrafter"/>
</dbReference>
<dbReference type="Gene3D" id="1.20.5.930">
    <property type="entry name" value="Bicelle-embedded integrin alpha(iib) transmembrane segment"/>
    <property type="match status" value="1"/>
</dbReference>
<evidence type="ECO:0000256" key="8">
    <source>
        <dbReference type="ARBA" id="ARBA00023170"/>
    </source>
</evidence>
<dbReference type="Proteomes" id="UP000037510">
    <property type="component" value="Unassembled WGS sequence"/>
</dbReference>
<keyword evidence="4" id="KW-0130">Cell adhesion</keyword>
<evidence type="ECO:0000256" key="7">
    <source>
        <dbReference type="ARBA" id="ARBA00023157"/>
    </source>
</evidence>
<accession>A0A0L7LML9</accession>
<keyword evidence="9" id="KW-0325">Glycoprotein</keyword>
<keyword evidence="6 10" id="KW-0472">Membrane</keyword>
<organism evidence="11 12">
    <name type="scientific">Operophtera brumata</name>
    <name type="common">Winter moth</name>
    <name type="synonym">Phalaena brumata</name>
    <dbReference type="NCBI Taxonomy" id="104452"/>
    <lineage>
        <taxon>Eukaryota</taxon>
        <taxon>Metazoa</taxon>
        <taxon>Ecdysozoa</taxon>
        <taxon>Arthropoda</taxon>
        <taxon>Hexapoda</taxon>
        <taxon>Insecta</taxon>
        <taxon>Pterygota</taxon>
        <taxon>Neoptera</taxon>
        <taxon>Endopterygota</taxon>
        <taxon>Lepidoptera</taxon>
        <taxon>Glossata</taxon>
        <taxon>Ditrysia</taxon>
        <taxon>Geometroidea</taxon>
        <taxon>Geometridae</taxon>
        <taxon>Larentiinae</taxon>
        <taxon>Operophtera</taxon>
    </lineage>
</organism>
<evidence type="ECO:0000256" key="1">
    <source>
        <dbReference type="ARBA" id="ARBA00004479"/>
    </source>
</evidence>
<name>A0A0L7LML9_OPEBR</name>
<proteinExistence type="inferred from homology"/>
<reference evidence="11 12" key="1">
    <citation type="journal article" date="2015" name="Genome Biol. Evol.">
        <title>The genome of winter moth (Operophtera brumata) provides a genomic perspective on sexual dimorphism and phenology.</title>
        <authorList>
            <person name="Derks M.F."/>
            <person name="Smit S."/>
            <person name="Salis L."/>
            <person name="Schijlen E."/>
            <person name="Bossers A."/>
            <person name="Mateman C."/>
            <person name="Pijl A.S."/>
            <person name="de Ridder D."/>
            <person name="Groenen M.A."/>
            <person name="Visser M.E."/>
            <person name="Megens H.J."/>
        </authorList>
    </citation>
    <scope>NUCLEOTIDE SEQUENCE [LARGE SCALE GENOMIC DNA]</scope>
    <source>
        <strain evidence="11">WM2013NL</strain>
        <tissue evidence="11">Head and thorax</tissue>
    </source>
</reference>
<keyword evidence="12" id="KW-1185">Reference proteome</keyword>
<dbReference type="InterPro" id="IPR018184">
    <property type="entry name" value="Integrin_alpha_C_CS"/>
</dbReference>
<keyword evidence="7" id="KW-1015">Disulfide bond</keyword>
<keyword evidence="3 10" id="KW-0812">Transmembrane</keyword>
<evidence type="ECO:0000256" key="4">
    <source>
        <dbReference type="ARBA" id="ARBA00022889"/>
    </source>
</evidence>
<dbReference type="EMBL" id="JTDY01000610">
    <property type="protein sequence ID" value="KOB76476.1"/>
    <property type="molecule type" value="Genomic_DNA"/>
</dbReference>
<evidence type="ECO:0000256" key="5">
    <source>
        <dbReference type="ARBA" id="ARBA00022989"/>
    </source>
</evidence>
<dbReference type="AlphaFoldDB" id="A0A0L7LML9"/>
<evidence type="ECO:0000256" key="3">
    <source>
        <dbReference type="ARBA" id="ARBA00022692"/>
    </source>
</evidence>
<dbReference type="Pfam" id="PF00357">
    <property type="entry name" value="Integrin_alpha"/>
    <property type="match status" value="1"/>
</dbReference>
<dbReference type="GO" id="GO:0008305">
    <property type="term" value="C:integrin complex"/>
    <property type="evidence" value="ECO:0007669"/>
    <property type="project" value="TreeGrafter"/>
</dbReference>
<dbReference type="PROSITE" id="PS00242">
    <property type="entry name" value="INTEGRIN_ALPHA"/>
    <property type="match status" value="1"/>
</dbReference>
<evidence type="ECO:0000256" key="6">
    <source>
        <dbReference type="ARBA" id="ARBA00023136"/>
    </source>
</evidence>
<comment type="caution">
    <text evidence="11">The sequence shown here is derived from an EMBL/GenBank/DDBJ whole genome shotgun (WGS) entry which is preliminary data.</text>
</comment>
<comment type="subcellular location">
    <subcellularLocation>
        <location evidence="1">Membrane</location>
        <topology evidence="1">Single-pass type I membrane protein</topology>
    </subcellularLocation>
</comment>